<dbReference type="EMBL" id="ACGX02000002">
    <property type="protein sequence ID" value="EGC16043.1"/>
    <property type="molecule type" value="Genomic_DNA"/>
</dbReference>
<reference evidence="3 4" key="1">
    <citation type="submission" date="2011-01" db="EMBL/GenBank/DDBJ databases">
        <authorList>
            <person name="Muzny D."/>
            <person name="Qin X."/>
            <person name="Buhay C."/>
            <person name="Dugan-Rocha S."/>
            <person name="Ding Y."/>
            <person name="Chen G."/>
            <person name="Hawes A."/>
            <person name="Holder M."/>
            <person name="Jhangiani S."/>
            <person name="Johnson A."/>
            <person name="Khan Z."/>
            <person name="Li Z."/>
            <person name="Liu W."/>
            <person name="Liu X."/>
            <person name="Perez L."/>
            <person name="Shen H."/>
            <person name="Wang Q."/>
            <person name="Watt J."/>
            <person name="Xi L."/>
            <person name="Xin Y."/>
            <person name="Zhou J."/>
            <person name="Deng J."/>
            <person name="Jiang H."/>
            <person name="Liu Y."/>
            <person name="Qu J."/>
            <person name="Song X.-Z."/>
            <person name="Zhang L."/>
            <person name="Villasana D."/>
            <person name="Johnson A."/>
            <person name="Liu J."/>
            <person name="Liyanage D."/>
            <person name="Lorensuhewa L."/>
            <person name="Robinson T."/>
            <person name="Song A."/>
            <person name="Song B.-B."/>
            <person name="Dinh H."/>
            <person name="Thornton R."/>
            <person name="Coyle M."/>
            <person name="Francisco L."/>
            <person name="Jackson L."/>
            <person name="Javaid M."/>
            <person name="Korchina V."/>
            <person name="Kovar C."/>
            <person name="Mata R."/>
            <person name="Mathew T."/>
            <person name="Ngo R."/>
            <person name="Nguyen L."/>
            <person name="Nguyen N."/>
            <person name="Okwuonu G."/>
            <person name="Ongeri F."/>
            <person name="Pham C."/>
            <person name="Simmons D."/>
            <person name="Wilczek-Boney K."/>
            <person name="Hale W."/>
            <person name="Jakkamsetti A."/>
            <person name="Pham P."/>
            <person name="Ruth R."/>
            <person name="San Lucas F."/>
            <person name="Warren J."/>
            <person name="Zhang J."/>
            <person name="Zhao Z."/>
            <person name="Zhou C."/>
            <person name="Zhu D."/>
            <person name="Lee S."/>
            <person name="Bess C."/>
            <person name="Blankenburg K."/>
            <person name="Forbes L."/>
            <person name="Fu Q."/>
            <person name="Gubbala S."/>
            <person name="Hirani K."/>
            <person name="Jayaseelan J.C."/>
            <person name="Lara F."/>
            <person name="Munidasa M."/>
            <person name="Palculict T."/>
            <person name="Patil S."/>
            <person name="Pu L.-L."/>
            <person name="Saada N."/>
            <person name="Tang L."/>
            <person name="Weissenberger G."/>
            <person name="Zhu Y."/>
            <person name="Hemphill L."/>
            <person name="Shang Y."/>
            <person name="Youmans B."/>
            <person name="Ayvaz T."/>
            <person name="Ross M."/>
            <person name="Santibanez J."/>
            <person name="Aqrawi P."/>
            <person name="Gross S."/>
            <person name="Joshi V."/>
            <person name="Fowler G."/>
            <person name="Nazareth L."/>
            <person name="Reid J."/>
            <person name="Worley K."/>
            <person name="Petrosino J."/>
            <person name="Highlander S."/>
            <person name="Gibbs R."/>
        </authorList>
    </citation>
    <scope>NUCLEOTIDE SEQUENCE [LARGE SCALE GENOMIC DNA]</scope>
    <source>
        <strain evidence="3 4">MM4-1A</strain>
    </source>
</reference>
<sequence length="168" mass="20215">MQDKIVVSSFWATVLVIGTLLSPIVTIILNRIFDLVAKRLNNQHERYESYNSRRRELLEQYLVGLVEAERAETPEERKNLKLIEVSYLLIPYLPNYMQETFQRYALEAANRKHDAKSNADFQTVTIFIKELLDPRGRRWIYSTKHKKWIWKRPNKALSCFRQWRSKWK</sequence>
<evidence type="ECO:0000313" key="3">
    <source>
        <dbReference type="EMBL" id="EGC16043.1"/>
    </source>
</evidence>
<dbReference type="EMBL" id="ACGX02000007">
    <property type="protein sequence ID" value="EGC13983.1"/>
    <property type="molecule type" value="Genomic_DNA"/>
</dbReference>
<keyword evidence="1" id="KW-0812">Transmembrane</keyword>
<accession>A0A828RLV2</accession>
<evidence type="ECO:0000313" key="2">
    <source>
        <dbReference type="EMBL" id="EGC13983.1"/>
    </source>
</evidence>
<keyword evidence="1" id="KW-0472">Membrane</keyword>
<feature type="transmembrane region" description="Helical" evidence="1">
    <location>
        <begin position="6"/>
        <end position="29"/>
    </location>
</feature>
<name>A0A828RLV2_LIMRT</name>
<proteinExistence type="predicted"/>
<gene>
    <name evidence="3" type="ORF">HMPREF0536_10071</name>
    <name evidence="2" type="ORF">HMPREF0536_11119</name>
</gene>
<organism evidence="3 4">
    <name type="scientific">Limosilactobacillus reuteri MM4-1A</name>
    <dbReference type="NCBI Taxonomy" id="548485"/>
    <lineage>
        <taxon>Bacteria</taxon>
        <taxon>Bacillati</taxon>
        <taxon>Bacillota</taxon>
        <taxon>Bacilli</taxon>
        <taxon>Lactobacillales</taxon>
        <taxon>Lactobacillaceae</taxon>
        <taxon>Limosilactobacillus</taxon>
    </lineage>
</organism>
<comment type="caution">
    <text evidence="3">The sequence shown here is derived from an EMBL/GenBank/DDBJ whole genome shotgun (WGS) entry which is preliminary data.</text>
</comment>
<evidence type="ECO:0000313" key="4">
    <source>
        <dbReference type="Proteomes" id="UP000004335"/>
    </source>
</evidence>
<keyword evidence="1" id="KW-1133">Transmembrane helix</keyword>
<protein>
    <submittedName>
        <fullName evidence="3">Uncharacterized protein</fullName>
    </submittedName>
</protein>
<dbReference type="AlphaFoldDB" id="A0A828RLV2"/>
<dbReference type="RefSeq" id="WP_003666973.1">
    <property type="nucleotide sequence ID" value="NZ_ACGX02000002.1"/>
</dbReference>
<evidence type="ECO:0000256" key="1">
    <source>
        <dbReference type="SAM" id="Phobius"/>
    </source>
</evidence>
<dbReference type="Proteomes" id="UP000004335">
    <property type="component" value="Unassembled WGS sequence"/>
</dbReference>